<comment type="caution">
    <text evidence="1">The sequence shown here is derived from an EMBL/GenBank/DDBJ whole genome shotgun (WGS) entry which is preliminary data.</text>
</comment>
<organism evidence="1 2">
    <name type="scientific">Streptococcus criceti HS-6</name>
    <dbReference type="NCBI Taxonomy" id="873449"/>
    <lineage>
        <taxon>Bacteria</taxon>
        <taxon>Bacillati</taxon>
        <taxon>Bacillota</taxon>
        <taxon>Bacilli</taxon>
        <taxon>Lactobacillales</taxon>
        <taxon>Streptococcaceae</taxon>
        <taxon>Streptococcus</taxon>
    </lineage>
</organism>
<keyword evidence="2" id="KW-1185">Reference proteome</keyword>
<dbReference type="Proteomes" id="UP000004322">
    <property type="component" value="Unassembled WGS sequence"/>
</dbReference>
<dbReference type="PIRSF" id="PIRSF034303">
    <property type="entry name" value="DUF1694"/>
    <property type="match status" value="1"/>
</dbReference>
<dbReference type="OrthoDB" id="95278at2"/>
<reference evidence="1" key="1">
    <citation type="submission" date="2011-07" db="EMBL/GenBank/DDBJ databases">
        <authorList>
            <person name="Stanhope M.J."/>
            <person name="Durkin A.S."/>
            <person name="Hostetler J."/>
            <person name="Kim M."/>
            <person name="Radune D."/>
            <person name="Singh I."/>
            <person name="Town C.D."/>
        </authorList>
    </citation>
    <scope>NUCLEOTIDE SEQUENCE [LARGE SCALE GENOMIC DNA]</scope>
    <source>
        <strain evidence="1">HS-6</strain>
    </source>
</reference>
<dbReference type="InterPro" id="IPR012543">
    <property type="entry name" value="DUF1694"/>
</dbReference>
<name>G5JMI5_STRCG</name>
<accession>G5JMI5</accession>
<evidence type="ECO:0000313" key="2">
    <source>
        <dbReference type="Proteomes" id="UP000004322"/>
    </source>
</evidence>
<dbReference type="eggNOG" id="COG5506">
    <property type="taxonomic scope" value="Bacteria"/>
</dbReference>
<dbReference type="RefSeq" id="WP_004227270.1">
    <property type="nucleotide sequence ID" value="NZ_AEUV02000002.1"/>
</dbReference>
<dbReference type="SUPFAM" id="SSF160515">
    <property type="entry name" value="YueI-like"/>
    <property type="match status" value="1"/>
</dbReference>
<dbReference type="STRING" id="873449.STRCR_1247"/>
<sequence>MDNLEKKLMTAASGETRLKPDEQRQYIGTFRERVLLTIDKNMGNRDDVKAAFPKILEDLKKNYSAIKVKSCSNLTQTNQVIYMKMAQEAGVSFTNVNEKGEHAFDLIVHTDKAVNREETDIFKLYSQFFETVAEPATEKKSFWKKLFESGTKISKS</sequence>
<evidence type="ECO:0000313" key="1">
    <source>
        <dbReference type="EMBL" id="EHI74284.1"/>
    </source>
</evidence>
<evidence type="ECO:0008006" key="3">
    <source>
        <dbReference type="Google" id="ProtNLM"/>
    </source>
</evidence>
<dbReference type="Gene3D" id="3.30.1330.30">
    <property type="match status" value="1"/>
</dbReference>
<gene>
    <name evidence="1" type="ORF">STRCR_1247</name>
</gene>
<dbReference type="AlphaFoldDB" id="G5JMI5"/>
<dbReference type="Pfam" id="PF07997">
    <property type="entry name" value="DUF1694"/>
    <property type="match status" value="1"/>
</dbReference>
<dbReference type="InterPro" id="IPR029064">
    <property type="entry name" value="Ribosomal_eL30-like_sf"/>
</dbReference>
<dbReference type="EMBL" id="AEUV02000002">
    <property type="protein sequence ID" value="EHI74284.1"/>
    <property type="molecule type" value="Genomic_DNA"/>
</dbReference>
<proteinExistence type="predicted"/>
<protein>
    <recommendedName>
        <fullName evidence="3">DUF1694 domain-containing protein</fullName>
    </recommendedName>
</protein>